<keyword evidence="1" id="KW-1133">Transmembrane helix</keyword>
<reference evidence="2" key="1">
    <citation type="journal article" date="2014" name="Int. J. Syst. Evol. Microbiol.">
        <title>Complete genome sequence of Corynebacterium casei LMG S-19264T (=DSM 44701T), isolated from a smear-ripened cheese.</title>
        <authorList>
            <consortium name="US DOE Joint Genome Institute (JGI-PGF)"/>
            <person name="Walter F."/>
            <person name="Albersmeier A."/>
            <person name="Kalinowski J."/>
            <person name="Ruckert C."/>
        </authorList>
    </citation>
    <scope>NUCLEOTIDE SEQUENCE</scope>
    <source>
        <strain evidence="2">JCM 4490</strain>
    </source>
</reference>
<evidence type="ECO:0000256" key="1">
    <source>
        <dbReference type="SAM" id="Phobius"/>
    </source>
</evidence>
<proteinExistence type="predicted"/>
<evidence type="ECO:0000313" key="2">
    <source>
        <dbReference type="EMBL" id="GGW77603.1"/>
    </source>
</evidence>
<accession>A0A918JG78</accession>
<feature type="transmembrane region" description="Helical" evidence="1">
    <location>
        <begin position="108"/>
        <end position="125"/>
    </location>
</feature>
<protein>
    <recommendedName>
        <fullName evidence="4">Integral membrane protein</fullName>
    </recommendedName>
</protein>
<organism evidence="2 3">
    <name type="scientific">Streptomyces lucensis JCM 4490</name>
    <dbReference type="NCBI Taxonomy" id="1306176"/>
    <lineage>
        <taxon>Bacteria</taxon>
        <taxon>Bacillati</taxon>
        <taxon>Actinomycetota</taxon>
        <taxon>Actinomycetes</taxon>
        <taxon>Kitasatosporales</taxon>
        <taxon>Streptomycetaceae</taxon>
        <taxon>Streptomyces</taxon>
    </lineage>
</organism>
<dbReference type="Proteomes" id="UP000620224">
    <property type="component" value="Unassembled WGS sequence"/>
</dbReference>
<comment type="caution">
    <text evidence="2">The sequence shown here is derived from an EMBL/GenBank/DDBJ whole genome shotgun (WGS) entry which is preliminary data.</text>
</comment>
<feature type="transmembrane region" description="Helical" evidence="1">
    <location>
        <begin position="197"/>
        <end position="220"/>
    </location>
</feature>
<sequence>MTKTTGNQGRSENRSRTQNPSMLENLKPLLVDVAVPIGTYYLLKGTFGMSTFAALAWSSVVPAVRTVWSVVRERTTNALALLTLVVNVVSLVASFVSGDPRLMLAKDGAVSSTMAIGILVSVAAGKPMMTAGMKPFLVKGDPDRETAWERLASGTASGSALFRRKERAFSLVWGTALLLESVARVVGAYTLPVDTMVWLGTVVIAVVLTIAFVVGGGVAAEPMARLLAAEVEAGKEAGTPGRQPELAVAA</sequence>
<reference evidence="2" key="2">
    <citation type="submission" date="2020-09" db="EMBL/GenBank/DDBJ databases">
        <authorList>
            <person name="Sun Q."/>
            <person name="Ohkuma M."/>
        </authorList>
    </citation>
    <scope>NUCLEOTIDE SEQUENCE</scope>
    <source>
        <strain evidence="2">JCM 4490</strain>
    </source>
</reference>
<keyword evidence="1" id="KW-0812">Transmembrane</keyword>
<dbReference type="AlphaFoldDB" id="A0A918JG78"/>
<feature type="transmembrane region" description="Helical" evidence="1">
    <location>
        <begin position="78"/>
        <end position="96"/>
    </location>
</feature>
<dbReference type="NCBIfam" id="NF041646">
    <property type="entry name" value="VC0807_fam"/>
    <property type="match status" value="1"/>
</dbReference>
<dbReference type="EMBL" id="BMUE01000021">
    <property type="protein sequence ID" value="GGW77603.1"/>
    <property type="molecule type" value="Genomic_DNA"/>
</dbReference>
<feature type="transmembrane region" description="Helical" evidence="1">
    <location>
        <begin position="49"/>
        <end position="71"/>
    </location>
</feature>
<keyword evidence="3" id="KW-1185">Reference proteome</keyword>
<keyword evidence="1" id="KW-0472">Membrane</keyword>
<feature type="transmembrane region" description="Helical" evidence="1">
    <location>
        <begin position="26"/>
        <end position="43"/>
    </location>
</feature>
<evidence type="ECO:0008006" key="4">
    <source>
        <dbReference type="Google" id="ProtNLM"/>
    </source>
</evidence>
<dbReference type="RefSeq" id="WP_190018898.1">
    <property type="nucleotide sequence ID" value="NZ_BMUE01000021.1"/>
</dbReference>
<feature type="transmembrane region" description="Helical" evidence="1">
    <location>
        <begin position="171"/>
        <end position="191"/>
    </location>
</feature>
<gene>
    <name evidence="2" type="ORF">GCM10010503_64190</name>
</gene>
<evidence type="ECO:0000313" key="3">
    <source>
        <dbReference type="Proteomes" id="UP000620224"/>
    </source>
</evidence>
<name>A0A918JG78_9ACTN</name>